<dbReference type="GO" id="GO:0061630">
    <property type="term" value="F:ubiquitin protein ligase activity"/>
    <property type="evidence" value="ECO:0007669"/>
    <property type="project" value="UniProtKB-EC"/>
</dbReference>
<dbReference type="Pfam" id="PF13923">
    <property type="entry name" value="zf-C3HC4_2"/>
    <property type="match status" value="1"/>
</dbReference>
<dbReference type="SUPFAM" id="SSF57850">
    <property type="entry name" value="RING/U-box"/>
    <property type="match status" value="1"/>
</dbReference>
<feature type="domain" description="RING-type" evidence="11">
    <location>
        <begin position="267"/>
        <end position="321"/>
    </location>
</feature>
<proteinExistence type="predicted"/>
<sequence length="382" mass="42534">MKFAHQLKLLDAEAPPEFQGKFIKYKQLKKVIKKRAEPRGNVERTQSQGLWEAQFFSELDTELREVNGNFEDVAKQLTKRMTEGGKSGMSGLLRCFPFHRKRSGFGAMTDAQLALHAHWCFQYAKANATGLRKILKKHDKLFHTAEGHRFLQTSWGGSGRGNFLHSPLLDELQALEAAAGHRDVVSSQAGVATVAQQPAEEQEDAMDAEALEQHATRLLQDDDVPLAPTANGEVQPAAAGAAPVPDALMRTSSSAGSQSSEQREFRCPICLDLMYRPLGLACGHKFCAPCAFQAAGMGNAVGTLRALLHHTPPLTPCPECRRPGMYARAKELESVGQLIKFRWPQEYLERAREEMAREAELRKLAQQQKNKNRALATMWHYC</sequence>
<dbReference type="EMBL" id="JALJOS010000015">
    <property type="protein sequence ID" value="KAK9830643.1"/>
    <property type="molecule type" value="Genomic_DNA"/>
</dbReference>
<dbReference type="GO" id="GO:0008270">
    <property type="term" value="F:zinc ion binding"/>
    <property type="evidence" value="ECO:0007669"/>
    <property type="project" value="UniProtKB-KW"/>
</dbReference>
<keyword evidence="5" id="KW-0479">Metal-binding</keyword>
<feature type="region of interest" description="Disordered" evidence="10">
    <location>
        <begin position="224"/>
        <end position="243"/>
    </location>
</feature>
<dbReference type="InterPro" id="IPR033326">
    <property type="entry name" value="BAH1"/>
</dbReference>
<dbReference type="Gene3D" id="3.30.40.10">
    <property type="entry name" value="Zinc/RING finger domain, C3HC4 (zinc finger)"/>
    <property type="match status" value="1"/>
</dbReference>
<feature type="domain" description="SPX" evidence="12">
    <location>
        <begin position="1"/>
        <end position="152"/>
    </location>
</feature>
<dbReference type="PANTHER" id="PTHR46764:SF2">
    <property type="entry name" value="E3 UBIQUITIN-PROTEIN LIGASE BAH1-LIKE-RELATED"/>
    <property type="match status" value="1"/>
</dbReference>
<keyword evidence="8" id="KW-0862">Zinc</keyword>
<evidence type="ECO:0000256" key="8">
    <source>
        <dbReference type="ARBA" id="ARBA00022833"/>
    </source>
</evidence>
<evidence type="ECO:0000313" key="13">
    <source>
        <dbReference type="EMBL" id="KAK9830643.1"/>
    </source>
</evidence>
<dbReference type="InterPro" id="IPR001841">
    <property type="entry name" value="Znf_RING"/>
</dbReference>
<evidence type="ECO:0000256" key="6">
    <source>
        <dbReference type="ARBA" id="ARBA00022771"/>
    </source>
</evidence>
<keyword evidence="14" id="KW-1185">Reference proteome</keyword>
<gene>
    <name evidence="13" type="ORF">WJX74_000031</name>
</gene>
<keyword evidence="6 9" id="KW-0863">Zinc-finger</keyword>
<evidence type="ECO:0000313" key="14">
    <source>
        <dbReference type="Proteomes" id="UP001438707"/>
    </source>
</evidence>
<dbReference type="CDD" id="cd14447">
    <property type="entry name" value="SPX"/>
    <property type="match status" value="1"/>
</dbReference>
<evidence type="ECO:0000256" key="9">
    <source>
        <dbReference type="PROSITE-ProRule" id="PRU00175"/>
    </source>
</evidence>
<evidence type="ECO:0000256" key="10">
    <source>
        <dbReference type="SAM" id="MobiDB-lite"/>
    </source>
</evidence>
<dbReference type="PROSITE" id="PS00518">
    <property type="entry name" value="ZF_RING_1"/>
    <property type="match status" value="1"/>
</dbReference>
<dbReference type="InterPro" id="IPR017907">
    <property type="entry name" value="Znf_RING_CS"/>
</dbReference>
<dbReference type="PANTHER" id="PTHR46764">
    <property type="entry name" value="E3 UBIQUITIN-PROTEIN LIGASE BAH1"/>
    <property type="match status" value="1"/>
</dbReference>
<evidence type="ECO:0000256" key="3">
    <source>
        <dbReference type="ARBA" id="ARBA00012483"/>
    </source>
</evidence>
<dbReference type="InterPro" id="IPR013083">
    <property type="entry name" value="Znf_RING/FYVE/PHD"/>
</dbReference>
<dbReference type="InterPro" id="IPR004331">
    <property type="entry name" value="SPX_dom"/>
</dbReference>
<comment type="catalytic activity">
    <reaction evidence="1">
        <text>S-ubiquitinyl-[E2 ubiquitin-conjugating enzyme]-L-cysteine + [acceptor protein]-L-lysine = [E2 ubiquitin-conjugating enzyme]-L-cysteine + N(6)-ubiquitinyl-[acceptor protein]-L-lysine.</text>
        <dbReference type="EC" id="2.3.2.27"/>
    </reaction>
</comment>
<keyword evidence="7" id="KW-0833">Ubl conjugation pathway</keyword>
<comment type="pathway">
    <text evidence="2">Protein modification; protein ubiquitination.</text>
</comment>
<accession>A0AAW1RA19</accession>
<dbReference type="AlphaFoldDB" id="A0AAW1RA19"/>
<organism evidence="13 14">
    <name type="scientific">Apatococcus lobatus</name>
    <dbReference type="NCBI Taxonomy" id="904363"/>
    <lineage>
        <taxon>Eukaryota</taxon>
        <taxon>Viridiplantae</taxon>
        <taxon>Chlorophyta</taxon>
        <taxon>core chlorophytes</taxon>
        <taxon>Trebouxiophyceae</taxon>
        <taxon>Chlorellales</taxon>
        <taxon>Chlorellaceae</taxon>
        <taxon>Apatococcus</taxon>
    </lineage>
</organism>
<protein>
    <recommendedName>
        <fullName evidence="3">RING-type E3 ubiquitin transferase</fullName>
        <ecNumber evidence="3">2.3.2.27</ecNumber>
    </recommendedName>
</protein>
<evidence type="ECO:0000256" key="7">
    <source>
        <dbReference type="ARBA" id="ARBA00022786"/>
    </source>
</evidence>
<comment type="caution">
    <text evidence="13">The sequence shown here is derived from an EMBL/GenBank/DDBJ whole genome shotgun (WGS) entry which is preliminary data.</text>
</comment>
<evidence type="ECO:0000256" key="1">
    <source>
        <dbReference type="ARBA" id="ARBA00000900"/>
    </source>
</evidence>
<keyword evidence="4" id="KW-0808">Transferase</keyword>
<name>A0AAW1RA19_9CHLO</name>
<dbReference type="EC" id="2.3.2.27" evidence="3"/>
<dbReference type="PROSITE" id="PS50089">
    <property type="entry name" value="ZF_RING_2"/>
    <property type="match status" value="1"/>
</dbReference>
<evidence type="ECO:0000259" key="12">
    <source>
        <dbReference type="PROSITE" id="PS51382"/>
    </source>
</evidence>
<evidence type="ECO:0000256" key="5">
    <source>
        <dbReference type="ARBA" id="ARBA00022723"/>
    </source>
</evidence>
<evidence type="ECO:0000259" key="11">
    <source>
        <dbReference type="PROSITE" id="PS50089"/>
    </source>
</evidence>
<evidence type="ECO:0000256" key="2">
    <source>
        <dbReference type="ARBA" id="ARBA00004906"/>
    </source>
</evidence>
<dbReference type="Proteomes" id="UP001438707">
    <property type="component" value="Unassembled WGS sequence"/>
</dbReference>
<reference evidence="13 14" key="1">
    <citation type="journal article" date="2024" name="Nat. Commun.">
        <title>Phylogenomics reveals the evolutionary origins of lichenization in chlorophyte algae.</title>
        <authorList>
            <person name="Puginier C."/>
            <person name="Libourel C."/>
            <person name="Otte J."/>
            <person name="Skaloud P."/>
            <person name="Haon M."/>
            <person name="Grisel S."/>
            <person name="Petersen M."/>
            <person name="Berrin J.G."/>
            <person name="Delaux P.M."/>
            <person name="Dal Grande F."/>
            <person name="Keller J."/>
        </authorList>
    </citation>
    <scope>NUCLEOTIDE SEQUENCE [LARGE SCALE GENOMIC DNA]</scope>
    <source>
        <strain evidence="13 14">SAG 2145</strain>
    </source>
</reference>
<dbReference type="SMART" id="SM00184">
    <property type="entry name" value="RING"/>
    <property type="match status" value="1"/>
</dbReference>
<evidence type="ECO:0000256" key="4">
    <source>
        <dbReference type="ARBA" id="ARBA00022679"/>
    </source>
</evidence>
<dbReference type="PROSITE" id="PS51382">
    <property type="entry name" value="SPX"/>
    <property type="match status" value="1"/>
</dbReference>